<sequence length="254" mass="27531">MRLRLLILPLILSLGACATRGAEGEAATPGDPLEPVNRQVLDANLAVDDAVLRPVALGYREVVPEYARNRVRSFLDNLSEPRIFANNILQGRLLDAGHTTMRFFFNSTVGIGGLYDVATDFGIARRTGDFGQTLHSWGVESGPYLMLPLAGPSNTRDTVGMVSDGFLNPISWLLPFEANIARTAVAGVDLREQNIEGLDALRSGSLDFYARLRSVWQQRRDAELGRTGDAGDRIDVLEDPGGGLNVLDDPGAAR</sequence>
<dbReference type="GO" id="GO:0016020">
    <property type="term" value="C:membrane"/>
    <property type="evidence" value="ECO:0007669"/>
    <property type="project" value="InterPro"/>
</dbReference>
<dbReference type="PANTHER" id="PTHR30035">
    <property type="entry name" value="LIPOPROTEIN VACJ-RELATED"/>
    <property type="match status" value="1"/>
</dbReference>
<dbReference type="PRINTS" id="PR01805">
    <property type="entry name" value="VACJLIPOPROT"/>
</dbReference>
<dbReference type="AlphaFoldDB" id="A0A840YEJ0"/>
<keyword evidence="5" id="KW-0449">Lipoprotein</keyword>
<evidence type="ECO:0000256" key="4">
    <source>
        <dbReference type="SAM" id="SignalP"/>
    </source>
</evidence>
<name>A0A840YEJ0_9PROT</name>
<feature type="signal peptide" evidence="4">
    <location>
        <begin position="1"/>
        <end position="18"/>
    </location>
</feature>
<reference evidence="5 6" key="1">
    <citation type="submission" date="2020-08" db="EMBL/GenBank/DDBJ databases">
        <title>Genomic Encyclopedia of Type Strains, Phase IV (KMG-IV): sequencing the most valuable type-strain genomes for metagenomic binning, comparative biology and taxonomic classification.</title>
        <authorList>
            <person name="Goeker M."/>
        </authorList>
    </citation>
    <scope>NUCLEOTIDE SEQUENCE [LARGE SCALE GENOMIC DNA]</scope>
    <source>
        <strain evidence="5 6">DSM 25622</strain>
    </source>
</reference>
<evidence type="ECO:0000256" key="3">
    <source>
        <dbReference type="SAM" id="MobiDB-lite"/>
    </source>
</evidence>
<evidence type="ECO:0000256" key="2">
    <source>
        <dbReference type="ARBA" id="ARBA00022729"/>
    </source>
</evidence>
<keyword evidence="2 4" id="KW-0732">Signal</keyword>
<dbReference type="GO" id="GO:0120010">
    <property type="term" value="P:intermembrane phospholipid transfer"/>
    <property type="evidence" value="ECO:0007669"/>
    <property type="project" value="TreeGrafter"/>
</dbReference>
<feature type="compositionally biased region" description="Basic and acidic residues" evidence="3">
    <location>
        <begin position="227"/>
        <end position="236"/>
    </location>
</feature>
<gene>
    <name evidence="5" type="ORF">FHS87_000305</name>
</gene>
<dbReference type="InterPro" id="IPR007428">
    <property type="entry name" value="MlaA"/>
</dbReference>
<dbReference type="EMBL" id="JACIJD010000001">
    <property type="protein sequence ID" value="MBB5692294.1"/>
    <property type="molecule type" value="Genomic_DNA"/>
</dbReference>
<protein>
    <submittedName>
        <fullName evidence="5">Phospholipid-binding lipoprotein MlaA</fullName>
    </submittedName>
</protein>
<proteinExistence type="inferred from homology"/>
<evidence type="ECO:0000256" key="1">
    <source>
        <dbReference type="ARBA" id="ARBA00010634"/>
    </source>
</evidence>
<feature type="chain" id="PRO_5032495603" evidence="4">
    <location>
        <begin position="19"/>
        <end position="254"/>
    </location>
</feature>
<feature type="region of interest" description="Disordered" evidence="3">
    <location>
        <begin position="227"/>
        <end position="254"/>
    </location>
</feature>
<dbReference type="RefSeq" id="WP_184513084.1">
    <property type="nucleotide sequence ID" value="NZ_JACIJD010000001.1"/>
</dbReference>
<comment type="similarity">
    <text evidence="1">Belongs to the MlaA family.</text>
</comment>
<evidence type="ECO:0000313" key="5">
    <source>
        <dbReference type="EMBL" id="MBB5692294.1"/>
    </source>
</evidence>
<keyword evidence="6" id="KW-1185">Reference proteome</keyword>
<comment type="caution">
    <text evidence="5">The sequence shown here is derived from an EMBL/GenBank/DDBJ whole genome shotgun (WGS) entry which is preliminary data.</text>
</comment>
<dbReference type="PANTHER" id="PTHR30035:SF3">
    <property type="entry name" value="INTERMEMBRANE PHOSPHOLIPID TRANSPORT SYSTEM LIPOPROTEIN MLAA"/>
    <property type="match status" value="1"/>
</dbReference>
<dbReference type="Pfam" id="PF04333">
    <property type="entry name" value="MlaA"/>
    <property type="match status" value="1"/>
</dbReference>
<evidence type="ECO:0000313" key="6">
    <source>
        <dbReference type="Proteomes" id="UP000580654"/>
    </source>
</evidence>
<dbReference type="PROSITE" id="PS51257">
    <property type="entry name" value="PROKAR_LIPOPROTEIN"/>
    <property type="match status" value="1"/>
</dbReference>
<dbReference type="Proteomes" id="UP000580654">
    <property type="component" value="Unassembled WGS sequence"/>
</dbReference>
<organism evidence="5 6">
    <name type="scientific">Muricoccus pecuniae</name>
    <dbReference type="NCBI Taxonomy" id="693023"/>
    <lineage>
        <taxon>Bacteria</taxon>
        <taxon>Pseudomonadati</taxon>
        <taxon>Pseudomonadota</taxon>
        <taxon>Alphaproteobacteria</taxon>
        <taxon>Acetobacterales</taxon>
        <taxon>Roseomonadaceae</taxon>
        <taxon>Muricoccus</taxon>
    </lineage>
</organism>
<accession>A0A840YEJ0</accession>